<name>A0A078M6J8_9BACL</name>
<dbReference type="EMBL" id="LN483074">
    <property type="protein sequence ID" value="CEA01895.1"/>
    <property type="molecule type" value="Genomic_DNA"/>
</dbReference>
<evidence type="ECO:0000256" key="1">
    <source>
        <dbReference type="SAM" id="SignalP"/>
    </source>
</evidence>
<reference evidence="2" key="1">
    <citation type="submission" date="2014-07" db="EMBL/GenBank/DDBJ databases">
        <authorList>
            <person name="Urmite Genomes Urmite Genomes"/>
        </authorList>
    </citation>
    <scope>NUCLEOTIDE SEQUENCE</scope>
    <source>
        <strain evidence="2">13S34_air</strain>
    </source>
</reference>
<evidence type="ECO:0000313" key="2">
    <source>
        <dbReference type="EMBL" id="CEA01895.1"/>
    </source>
</evidence>
<gene>
    <name evidence="2" type="ORF">BN1050_01061</name>
</gene>
<keyword evidence="1" id="KW-0732">Signal</keyword>
<protein>
    <submittedName>
        <fullName evidence="2">Uncharacterized protein</fullName>
    </submittedName>
</protein>
<organism evidence="2">
    <name type="scientific">Metalysinibacillus saudimassiliensis</name>
    <dbReference type="NCBI Taxonomy" id="1461583"/>
    <lineage>
        <taxon>Bacteria</taxon>
        <taxon>Bacillati</taxon>
        <taxon>Bacillota</taxon>
        <taxon>Bacilli</taxon>
        <taxon>Bacillales</taxon>
        <taxon>Caryophanaceae</taxon>
        <taxon>Metalysinibacillus</taxon>
    </lineage>
</organism>
<dbReference type="PATRIC" id="fig|1461583.4.peg.1022"/>
<feature type="signal peptide" evidence="1">
    <location>
        <begin position="1"/>
        <end position="28"/>
    </location>
</feature>
<dbReference type="AlphaFoldDB" id="A0A078M6J8"/>
<proteinExistence type="predicted"/>
<sequence length="149" mass="16259">MAKKIKKFGATTLAAVLASSALVPAALAADPVQQQQVDEVVIVKDGKNITVTLDKYEAALRAEIFTGSEVKYVVSGEKIYKLTDYETALRSSDNNTPEEAIALLSKNDDKYAQKNLQTVEGEIKNGELVAKDETPEEKVNETFFYNLAA</sequence>
<accession>A0A078M6J8</accession>
<dbReference type="HOGENOM" id="CLU_1795219_0_0_9"/>
<feature type="chain" id="PRO_5001741903" evidence="1">
    <location>
        <begin position="29"/>
        <end position="149"/>
    </location>
</feature>